<protein>
    <recommendedName>
        <fullName evidence="10">Kinesin-like protein</fullName>
    </recommendedName>
</protein>
<gene>
    <name evidence="14" type="ORF">Naga_100015g7</name>
</gene>
<feature type="domain" description="Kinesin motor" evidence="13">
    <location>
        <begin position="22"/>
        <end position="377"/>
    </location>
</feature>
<dbReference type="Gene3D" id="3.40.850.10">
    <property type="entry name" value="Kinesin motor domain"/>
    <property type="match status" value="1"/>
</dbReference>
<dbReference type="SMART" id="SM00129">
    <property type="entry name" value="KISc"/>
    <property type="match status" value="1"/>
</dbReference>
<dbReference type="FunFam" id="3.40.850.10:FF:000029">
    <property type="entry name" value="Kinesin-like protein KIF17"/>
    <property type="match status" value="1"/>
</dbReference>
<organism evidence="14 15">
    <name type="scientific">Nannochloropsis gaditana</name>
    <dbReference type="NCBI Taxonomy" id="72520"/>
    <lineage>
        <taxon>Eukaryota</taxon>
        <taxon>Sar</taxon>
        <taxon>Stramenopiles</taxon>
        <taxon>Ochrophyta</taxon>
        <taxon>Eustigmatophyceae</taxon>
        <taxon>Eustigmatales</taxon>
        <taxon>Monodopsidaceae</taxon>
        <taxon>Nannochloropsis</taxon>
    </lineage>
</organism>
<dbReference type="InterPro" id="IPR036961">
    <property type="entry name" value="Kinesin_motor_dom_sf"/>
</dbReference>
<reference evidence="14 15" key="1">
    <citation type="journal article" date="2014" name="Mol. Plant">
        <title>Chromosome Scale Genome Assembly and Transcriptome Profiling of Nannochloropsis gaditana in Nitrogen Depletion.</title>
        <authorList>
            <person name="Corteggiani Carpinelli E."/>
            <person name="Telatin A."/>
            <person name="Vitulo N."/>
            <person name="Forcato C."/>
            <person name="D'Angelo M."/>
            <person name="Schiavon R."/>
            <person name="Vezzi A."/>
            <person name="Giacometti G.M."/>
            <person name="Morosinotto T."/>
            <person name="Valle G."/>
        </authorList>
    </citation>
    <scope>NUCLEOTIDE SEQUENCE [LARGE SCALE GENOMIC DNA]</scope>
    <source>
        <strain evidence="14 15">B-31</strain>
    </source>
</reference>
<evidence type="ECO:0000256" key="3">
    <source>
        <dbReference type="ARBA" id="ARBA00022701"/>
    </source>
</evidence>
<dbReference type="PROSITE" id="PS00411">
    <property type="entry name" value="KINESIN_MOTOR_1"/>
    <property type="match status" value="1"/>
</dbReference>
<keyword evidence="6 11" id="KW-0175">Coiled coil</keyword>
<feature type="compositionally biased region" description="Basic and acidic residues" evidence="12">
    <location>
        <begin position="431"/>
        <end position="440"/>
    </location>
</feature>
<accession>W7TNE3</accession>
<dbReference type="AlphaFoldDB" id="W7TNE3"/>
<feature type="coiled-coil region" evidence="11">
    <location>
        <begin position="527"/>
        <end position="614"/>
    </location>
</feature>
<keyword evidence="7 9" id="KW-0505">Motor protein</keyword>
<dbReference type="PRINTS" id="PR00380">
    <property type="entry name" value="KINESINHEAVY"/>
</dbReference>
<evidence type="ECO:0000256" key="9">
    <source>
        <dbReference type="PROSITE-ProRule" id="PRU00283"/>
    </source>
</evidence>
<proteinExistence type="inferred from homology"/>
<evidence type="ECO:0000256" key="8">
    <source>
        <dbReference type="ARBA" id="ARBA00023212"/>
    </source>
</evidence>
<dbReference type="GO" id="GO:0005874">
    <property type="term" value="C:microtubule"/>
    <property type="evidence" value="ECO:0007669"/>
    <property type="project" value="UniProtKB-KW"/>
</dbReference>
<keyword evidence="4 9" id="KW-0547">Nucleotide-binding</keyword>
<evidence type="ECO:0000313" key="15">
    <source>
        <dbReference type="Proteomes" id="UP000019335"/>
    </source>
</evidence>
<keyword evidence="5 9" id="KW-0067">ATP-binding</keyword>
<feature type="region of interest" description="Disordered" evidence="12">
    <location>
        <begin position="425"/>
        <end position="450"/>
    </location>
</feature>
<dbReference type="SUPFAM" id="SSF52540">
    <property type="entry name" value="P-loop containing nucleoside triphosphate hydrolases"/>
    <property type="match status" value="1"/>
</dbReference>
<dbReference type="InterPro" id="IPR027640">
    <property type="entry name" value="Kinesin-like_fam"/>
</dbReference>
<evidence type="ECO:0000256" key="2">
    <source>
        <dbReference type="ARBA" id="ARBA00022490"/>
    </source>
</evidence>
<evidence type="ECO:0000256" key="7">
    <source>
        <dbReference type="ARBA" id="ARBA00023175"/>
    </source>
</evidence>
<evidence type="ECO:0000256" key="6">
    <source>
        <dbReference type="ARBA" id="ARBA00023054"/>
    </source>
</evidence>
<dbReference type="PANTHER" id="PTHR47969:SF21">
    <property type="entry name" value="KINESIN-LIKE PROTEIN"/>
    <property type="match status" value="1"/>
</dbReference>
<sequence length="783" mass="88163">MTVSSCTSLLRKSSNSTSQEESVRVVVRVRPLSQKEQNDGRTIIVQANEAAGEIVVQDPSDMMSGNASSVSKSFNFDAVFGENSTQRQVYDMCAAPIVESVLNGFNGTIFAYGQTGTGKTYTMEGESIKSSQITSSAEIEKGIIPNSFQHIFDRVAVSVNQQFLVRASYLEIYNEEIRDLLSKDPRNKLELKEHPDSGAFVKDLRTILVRNVAEINRVMQTGKRNRSTGATLMNQASSRSHSVFTVIVECGAIDEDGSHAFPSNGSDKQQQIIQVGKLNLVDLAGSERQGKTGSTGDRFKEATKINLSLSALGNVISALVDGRAHHIPYRYSKLTRLLQSSLGGNTKTVMCANCGPADYNYDETLSTLRYANRAKSIKNKPHINEDPKDTMLREFRDEICRLKEQLAAQDKSAAVRVGSSITLDSSAQSKNDGEFKEDRQNNGSGTEKQLQKAVAKAEKDKEDFKFQAKRELDALQSKSLEEKEALKQRLMKETEDRRILEQKLFAMEAKLIQGGTLLDRTHQHDQLRQANGQMDEQQQKQRRLAQELAIKEEANLVLEDQYSSLQEEVAAKTRKLERLVGKYRSATREVQDLQSEFQREREDLLETIRELTRQLKLKDMVVEYFVPPEIATKIKERAIWNEEQDAWTMSSLHLTGNNLQHVDLRRRVASPTSRRPETQFARAQRLHDKDPAFRADNLLDLELDMEDGAPPLQHYSDAVKKKEKDSLLPLQRILNPSNGTETPPDFDKDGEKTILFPVSSPYLRYADHVQQASTNILSERARK</sequence>
<feature type="binding site" evidence="9">
    <location>
        <begin position="113"/>
        <end position="120"/>
    </location>
    <ligand>
        <name>ATP</name>
        <dbReference type="ChEBI" id="CHEBI:30616"/>
    </ligand>
</feature>
<evidence type="ECO:0000256" key="11">
    <source>
        <dbReference type="SAM" id="Coils"/>
    </source>
</evidence>
<evidence type="ECO:0000256" key="12">
    <source>
        <dbReference type="SAM" id="MobiDB-lite"/>
    </source>
</evidence>
<name>W7TNE3_9STRA</name>
<evidence type="ECO:0000259" key="13">
    <source>
        <dbReference type="PROSITE" id="PS50067"/>
    </source>
</evidence>
<dbReference type="InterPro" id="IPR001752">
    <property type="entry name" value="Kinesin_motor_dom"/>
</dbReference>
<dbReference type="GO" id="GO:0008017">
    <property type="term" value="F:microtubule binding"/>
    <property type="evidence" value="ECO:0007669"/>
    <property type="project" value="InterPro"/>
</dbReference>
<keyword evidence="3 10" id="KW-0493">Microtubule</keyword>
<evidence type="ECO:0000256" key="4">
    <source>
        <dbReference type="ARBA" id="ARBA00022741"/>
    </source>
</evidence>
<comment type="caution">
    <text evidence="14">The sequence shown here is derived from an EMBL/GenBank/DDBJ whole genome shotgun (WGS) entry which is preliminary data.</text>
</comment>
<dbReference type="PROSITE" id="PS50067">
    <property type="entry name" value="KINESIN_MOTOR_2"/>
    <property type="match status" value="1"/>
</dbReference>
<dbReference type="GO" id="GO:0003777">
    <property type="term" value="F:microtubule motor activity"/>
    <property type="evidence" value="ECO:0007669"/>
    <property type="project" value="InterPro"/>
</dbReference>
<evidence type="ECO:0000256" key="1">
    <source>
        <dbReference type="ARBA" id="ARBA00004245"/>
    </source>
</evidence>
<dbReference type="Pfam" id="PF00225">
    <property type="entry name" value="Kinesin"/>
    <property type="match status" value="1"/>
</dbReference>
<evidence type="ECO:0000313" key="14">
    <source>
        <dbReference type="EMBL" id="EWM27557.1"/>
    </source>
</evidence>
<evidence type="ECO:0000256" key="5">
    <source>
        <dbReference type="ARBA" id="ARBA00022840"/>
    </source>
</evidence>
<dbReference type="PANTHER" id="PTHR47969">
    <property type="entry name" value="CHROMOSOME-ASSOCIATED KINESIN KIF4A-RELATED"/>
    <property type="match status" value="1"/>
</dbReference>
<dbReference type="Proteomes" id="UP000019335">
    <property type="component" value="Chromosome 6"/>
</dbReference>
<dbReference type="GO" id="GO:0005524">
    <property type="term" value="F:ATP binding"/>
    <property type="evidence" value="ECO:0007669"/>
    <property type="project" value="UniProtKB-UniRule"/>
</dbReference>
<dbReference type="InterPro" id="IPR027417">
    <property type="entry name" value="P-loop_NTPase"/>
</dbReference>
<comment type="similarity">
    <text evidence="9 10">Belongs to the TRAFAC class myosin-kinesin ATPase superfamily. Kinesin family.</text>
</comment>
<dbReference type="GO" id="GO:0007018">
    <property type="term" value="P:microtubule-based movement"/>
    <property type="evidence" value="ECO:0007669"/>
    <property type="project" value="InterPro"/>
</dbReference>
<keyword evidence="2" id="KW-0963">Cytoplasm</keyword>
<evidence type="ECO:0000256" key="10">
    <source>
        <dbReference type="RuleBase" id="RU000394"/>
    </source>
</evidence>
<keyword evidence="8" id="KW-0206">Cytoskeleton</keyword>
<comment type="subcellular location">
    <subcellularLocation>
        <location evidence="1">Cytoplasm</location>
        <location evidence="1">Cytoskeleton</location>
    </subcellularLocation>
</comment>
<dbReference type="EMBL" id="AZIL01000430">
    <property type="protein sequence ID" value="EWM27557.1"/>
    <property type="molecule type" value="Genomic_DNA"/>
</dbReference>
<keyword evidence="15" id="KW-1185">Reference proteome</keyword>
<dbReference type="InterPro" id="IPR019821">
    <property type="entry name" value="Kinesin_motor_CS"/>
</dbReference>
<dbReference type="OrthoDB" id="3176171at2759"/>